<proteinExistence type="predicted"/>
<dbReference type="InterPro" id="IPR005495">
    <property type="entry name" value="LptG/LptF_permease"/>
</dbReference>
<keyword evidence="5 6" id="KW-0472">Membrane</keyword>
<accession>A0A060PTD9</accession>
<feature type="transmembrane region" description="Helical" evidence="6">
    <location>
        <begin position="265"/>
        <end position="287"/>
    </location>
</feature>
<feature type="transmembrane region" description="Helical" evidence="6">
    <location>
        <begin position="95"/>
        <end position="121"/>
    </location>
</feature>
<evidence type="ECO:0000256" key="6">
    <source>
        <dbReference type="SAM" id="Phobius"/>
    </source>
</evidence>
<feature type="transmembrane region" description="Helical" evidence="6">
    <location>
        <begin position="326"/>
        <end position="348"/>
    </location>
</feature>
<dbReference type="GO" id="GO:0015920">
    <property type="term" value="P:lipopolysaccharide transport"/>
    <property type="evidence" value="ECO:0007669"/>
    <property type="project" value="TreeGrafter"/>
</dbReference>
<keyword evidence="2" id="KW-1003">Cell membrane</keyword>
<evidence type="ECO:0000256" key="4">
    <source>
        <dbReference type="ARBA" id="ARBA00022989"/>
    </source>
</evidence>
<evidence type="ECO:0000256" key="1">
    <source>
        <dbReference type="ARBA" id="ARBA00004651"/>
    </source>
</evidence>
<dbReference type="PANTHER" id="PTHR33529:SF6">
    <property type="entry name" value="YJGP_YJGQ FAMILY PERMEASE"/>
    <property type="match status" value="1"/>
</dbReference>
<evidence type="ECO:0000313" key="8">
    <source>
        <dbReference type="Proteomes" id="UP000031662"/>
    </source>
</evidence>
<dbReference type="RefSeq" id="WP_041050137.1">
    <property type="nucleotide sequence ID" value="NZ_AP014523.1"/>
</dbReference>
<evidence type="ECO:0000256" key="2">
    <source>
        <dbReference type="ARBA" id="ARBA00022475"/>
    </source>
</evidence>
<feature type="transmembrane region" description="Helical" evidence="6">
    <location>
        <begin position="299"/>
        <end position="319"/>
    </location>
</feature>
<organism evidence="7 8">
    <name type="scientific">Helicobacter pylori NY40</name>
    <dbReference type="NCBI Taxonomy" id="1426844"/>
    <lineage>
        <taxon>Bacteria</taxon>
        <taxon>Pseudomonadati</taxon>
        <taxon>Campylobacterota</taxon>
        <taxon>Epsilonproteobacteria</taxon>
        <taxon>Campylobacterales</taxon>
        <taxon>Helicobacteraceae</taxon>
        <taxon>Helicobacter</taxon>
    </lineage>
</organism>
<reference evidence="7 8" key="1">
    <citation type="submission" date="2013-11" db="EMBL/GenBank/DDBJ databases">
        <title>Estimation of Helicobacter pylori bacteriophage ecology using H. pylori isolates.</title>
        <authorList>
            <person name="Uchiyama J."/>
            <person name="Takemura-Uchiyama I."/>
            <person name="Ujihara T."/>
            <person name="Matsuzaki S."/>
        </authorList>
    </citation>
    <scope>NUCLEOTIDE SEQUENCE [LARGE SCALE GENOMIC DNA]</scope>
    <source>
        <strain evidence="7 8">NY40</strain>
    </source>
</reference>
<dbReference type="AlphaFoldDB" id="A0A060PTD9"/>
<dbReference type="GO" id="GO:0043190">
    <property type="term" value="C:ATP-binding cassette (ABC) transporter complex"/>
    <property type="evidence" value="ECO:0007669"/>
    <property type="project" value="TreeGrafter"/>
</dbReference>
<dbReference type="PANTHER" id="PTHR33529">
    <property type="entry name" value="SLR0882 PROTEIN-RELATED"/>
    <property type="match status" value="1"/>
</dbReference>
<feature type="transmembrane region" description="Helical" evidence="6">
    <location>
        <begin position="12"/>
        <end position="32"/>
    </location>
</feature>
<evidence type="ECO:0000313" key="7">
    <source>
        <dbReference type="EMBL" id="BAO97493.1"/>
    </source>
</evidence>
<evidence type="ECO:0000256" key="5">
    <source>
        <dbReference type="ARBA" id="ARBA00023136"/>
    </source>
</evidence>
<keyword evidence="4 6" id="KW-1133">Transmembrane helix</keyword>
<dbReference type="Proteomes" id="UP000031662">
    <property type="component" value="Chromosome"/>
</dbReference>
<dbReference type="EMBL" id="AP014523">
    <property type="protein sequence ID" value="BAO97493.1"/>
    <property type="molecule type" value="Genomic_DNA"/>
</dbReference>
<keyword evidence="3 6" id="KW-0812">Transmembrane</keyword>
<dbReference type="HOGENOM" id="CLU_065978_0_0_7"/>
<feature type="transmembrane region" description="Helical" evidence="6">
    <location>
        <begin position="44"/>
        <end position="75"/>
    </location>
</feature>
<protein>
    <submittedName>
        <fullName evidence="7">Permease membrane protein</fullName>
    </submittedName>
</protein>
<evidence type="ECO:0000256" key="3">
    <source>
        <dbReference type="ARBA" id="ARBA00022692"/>
    </source>
</evidence>
<name>A0A060PTD9_HELPX</name>
<comment type="subcellular location">
    <subcellularLocation>
        <location evidence="1">Cell membrane</location>
        <topology evidence="1">Multi-pass membrane protein</topology>
    </subcellularLocation>
</comment>
<dbReference type="Pfam" id="PF03739">
    <property type="entry name" value="LptF_LptG"/>
    <property type="match status" value="1"/>
</dbReference>
<sequence length="355" mass="41221">MRLFRFVGWYYFKYFLIVLLALELFFVGIDSLKYADKMPDSANMIILFFTYDILFALNYTLPISLLLAMVLFYIAFIKSNQYTALLSIGFSKCQILSPIFLISLFFTAVYVGLNATPFVYMEEKTQNLIYKDNSLSVSEHLLVKYNDDYVYFDKINPLLQKAQNIKVFRLKDKTLESYAEAKEAFFEDKYWILHDTTIYEMPLSFELGANALNTTRLKTFKTLKNFRPKVLDTIYQNKPAVSITDALLSLHALVRQNADTKKVRSFLYVFAILPFFVPFLSVLIAYFSPSLARYENLALLGLKFIIITLVVWGLFFALGKFSISGILIPEIGVLSPFFIFLALSLWYFKKLNKRL</sequence>
<gene>
    <name evidence="7" type="ORF">NY40_0473</name>
</gene>